<organism evidence="1 2">
    <name type="scientific">Smallanthus sonchifolius</name>
    <dbReference type="NCBI Taxonomy" id="185202"/>
    <lineage>
        <taxon>Eukaryota</taxon>
        <taxon>Viridiplantae</taxon>
        <taxon>Streptophyta</taxon>
        <taxon>Embryophyta</taxon>
        <taxon>Tracheophyta</taxon>
        <taxon>Spermatophyta</taxon>
        <taxon>Magnoliopsida</taxon>
        <taxon>eudicotyledons</taxon>
        <taxon>Gunneridae</taxon>
        <taxon>Pentapetalae</taxon>
        <taxon>asterids</taxon>
        <taxon>campanulids</taxon>
        <taxon>Asterales</taxon>
        <taxon>Asteraceae</taxon>
        <taxon>Asteroideae</taxon>
        <taxon>Heliantheae alliance</taxon>
        <taxon>Millerieae</taxon>
        <taxon>Smallanthus</taxon>
    </lineage>
</organism>
<dbReference type="Proteomes" id="UP001056120">
    <property type="component" value="Linkage Group LG26"/>
</dbReference>
<evidence type="ECO:0000313" key="2">
    <source>
        <dbReference type="Proteomes" id="UP001056120"/>
    </source>
</evidence>
<evidence type="ECO:0000313" key="1">
    <source>
        <dbReference type="EMBL" id="KAI3694323.1"/>
    </source>
</evidence>
<sequence>MLDSLGDESYKPNPRLARVLNILIILHAELDMNCYTAAARHLTSSGVDIYTTLAEADGALYRPLLGGANEIFERKDCILEQVQQQADSYTHEFTSRLLIDRITPPPWLLSTNSNSHSLDSNVMLGPPSLLQVFMINTYELILLPHFRLAY</sequence>
<proteinExistence type="predicted"/>
<accession>A0ACB8ZAF3</accession>
<name>A0ACB8ZAF3_9ASTR</name>
<protein>
    <submittedName>
        <fullName evidence="1">Uncharacterized protein</fullName>
    </submittedName>
</protein>
<comment type="caution">
    <text evidence="1">The sequence shown here is derived from an EMBL/GenBank/DDBJ whole genome shotgun (WGS) entry which is preliminary data.</text>
</comment>
<gene>
    <name evidence="1" type="ORF">L1987_77287</name>
</gene>
<dbReference type="EMBL" id="CM042043">
    <property type="protein sequence ID" value="KAI3694323.1"/>
    <property type="molecule type" value="Genomic_DNA"/>
</dbReference>
<reference evidence="2" key="1">
    <citation type="journal article" date="2022" name="Mol. Ecol. Resour.">
        <title>The genomes of chicory, endive, great burdock and yacon provide insights into Asteraceae palaeo-polyploidization history and plant inulin production.</title>
        <authorList>
            <person name="Fan W."/>
            <person name="Wang S."/>
            <person name="Wang H."/>
            <person name="Wang A."/>
            <person name="Jiang F."/>
            <person name="Liu H."/>
            <person name="Zhao H."/>
            <person name="Xu D."/>
            <person name="Zhang Y."/>
        </authorList>
    </citation>
    <scope>NUCLEOTIDE SEQUENCE [LARGE SCALE GENOMIC DNA]</scope>
    <source>
        <strain evidence="2">cv. Yunnan</strain>
    </source>
</reference>
<reference evidence="1 2" key="2">
    <citation type="journal article" date="2022" name="Mol. Ecol. Resour.">
        <title>The genomes of chicory, endive, great burdock and yacon provide insights into Asteraceae paleo-polyploidization history and plant inulin production.</title>
        <authorList>
            <person name="Fan W."/>
            <person name="Wang S."/>
            <person name="Wang H."/>
            <person name="Wang A."/>
            <person name="Jiang F."/>
            <person name="Liu H."/>
            <person name="Zhao H."/>
            <person name="Xu D."/>
            <person name="Zhang Y."/>
        </authorList>
    </citation>
    <scope>NUCLEOTIDE SEQUENCE [LARGE SCALE GENOMIC DNA]</scope>
    <source>
        <strain evidence="2">cv. Yunnan</strain>
        <tissue evidence="1">Leaves</tissue>
    </source>
</reference>
<keyword evidence="2" id="KW-1185">Reference proteome</keyword>